<dbReference type="GO" id="GO:0019825">
    <property type="term" value="F:oxygen binding"/>
    <property type="evidence" value="ECO:0007669"/>
    <property type="project" value="InterPro"/>
</dbReference>
<comment type="cofactor">
    <cofactor evidence="1">
        <name>heme b</name>
        <dbReference type="ChEBI" id="CHEBI:60344"/>
    </cofactor>
</comment>
<evidence type="ECO:0000256" key="4">
    <source>
        <dbReference type="ARBA" id="ARBA00012229"/>
    </source>
</evidence>
<evidence type="ECO:0000256" key="13">
    <source>
        <dbReference type="ARBA" id="ARBA00048649"/>
    </source>
</evidence>
<dbReference type="InterPro" id="IPR000971">
    <property type="entry name" value="Globin"/>
</dbReference>
<gene>
    <name evidence="17" type="ORF">DASB73_006820</name>
</gene>
<dbReference type="InterPro" id="IPR012292">
    <property type="entry name" value="Globin/Proto"/>
</dbReference>
<evidence type="ECO:0000259" key="15">
    <source>
        <dbReference type="PROSITE" id="PS01033"/>
    </source>
</evidence>
<evidence type="ECO:0000256" key="2">
    <source>
        <dbReference type="ARBA" id="ARBA00001974"/>
    </source>
</evidence>
<keyword evidence="12" id="KW-0520">NAD</keyword>
<evidence type="ECO:0000259" key="16">
    <source>
        <dbReference type="PROSITE" id="PS51384"/>
    </source>
</evidence>
<dbReference type="Gene3D" id="3.40.50.80">
    <property type="entry name" value="Nucleotide-binding domain of ferredoxin-NADP reductase (FNR) module"/>
    <property type="match status" value="1"/>
</dbReference>
<evidence type="ECO:0000256" key="3">
    <source>
        <dbReference type="ARBA" id="ARBA00006401"/>
    </source>
</evidence>
<evidence type="ECO:0000256" key="1">
    <source>
        <dbReference type="ARBA" id="ARBA00001970"/>
    </source>
</evidence>
<keyword evidence="6" id="KW-0349">Heme</keyword>
<dbReference type="PROSITE" id="PS01033">
    <property type="entry name" value="GLOBIN"/>
    <property type="match status" value="1"/>
</dbReference>
<comment type="similarity">
    <text evidence="3">In the C-terminal section; belongs to the flavoprotein pyridine nucleotide cytochrome reductase family.</text>
</comment>
<comment type="cofactor">
    <cofactor evidence="2">
        <name>FAD</name>
        <dbReference type="ChEBI" id="CHEBI:57692"/>
    </cofactor>
</comment>
<reference evidence="17 18" key="1">
    <citation type="journal article" date="2023" name="Elife">
        <title>Identification of key yeast species and microbe-microbe interactions impacting larval growth of Drosophila in the wild.</title>
        <authorList>
            <person name="Mure A."/>
            <person name="Sugiura Y."/>
            <person name="Maeda R."/>
            <person name="Honda K."/>
            <person name="Sakurai N."/>
            <person name="Takahashi Y."/>
            <person name="Watada M."/>
            <person name="Katoh T."/>
            <person name="Gotoh A."/>
            <person name="Gotoh Y."/>
            <person name="Taniguchi I."/>
            <person name="Nakamura K."/>
            <person name="Hayashi T."/>
            <person name="Katayama T."/>
            <person name="Uemura T."/>
            <person name="Hattori Y."/>
        </authorList>
    </citation>
    <scope>NUCLEOTIDE SEQUENCE [LARGE SCALE GENOMIC DNA]</scope>
    <source>
        <strain evidence="17 18">SB-73</strain>
    </source>
</reference>
<evidence type="ECO:0000256" key="9">
    <source>
        <dbReference type="ARBA" id="ARBA00022827"/>
    </source>
</evidence>
<dbReference type="SUPFAM" id="SSF63380">
    <property type="entry name" value="Riboflavin synthase domain-like"/>
    <property type="match status" value="1"/>
</dbReference>
<keyword evidence="18" id="KW-1185">Reference proteome</keyword>
<dbReference type="EMBL" id="BTGC01000003">
    <property type="protein sequence ID" value="GMM49724.1"/>
    <property type="molecule type" value="Genomic_DNA"/>
</dbReference>
<dbReference type="InterPro" id="IPR017938">
    <property type="entry name" value="Riboflavin_synthase-like_b-brl"/>
</dbReference>
<dbReference type="Gene3D" id="1.10.490.10">
    <property type="entry name" value="Globins"/>
    <property type="match status" value="1"/>
</dbReference>
<evidence type="ECO:0000256" key="7">
    <source>
        <dbReference type="ARBA" id="ARBA00022630"/>
    </source>
</evidence>
<dbReference type="Proteomes" id="UP001362899">
    <property type="component" value="Unassembled WGS sequence"/>
</dbReference>
<feature type="domain" description="Globin" evidence="15">
    <location>
        <begin position="3"/>
        <end position="141"/>
    </location>
</feature>
<dbReference type="FunFam" id="1.10.490.10:FF:000003">
    <property type="entry name" value="Flavohemoprotein"/>
    <property type="match status" value="1"/>
</dbReference>
<dbReference type="SUPFAM" id="SSF46458">
    <property type="entry name" value="Globin-like"/>
    <property type="match status" value="1"/>
</dbReference>
<evidence type="ECO:0000256" key="12">
    <source>
        <dbReference type="ARBA" id="ARBA00023027"/>
    </source>
</evidence>
<proteinExistence type="inferred from homology"/>
<comment type="catalytic activity">
    <reaction evidence="13">
        <text>2 nitric oxide + NADH + 2 O2 = 2 nitrate + NAD(+) + H(+)</text>
        <dbReference type="Rhea" id="RHEA:19469"/>
        <dbReference type="ChEBI" id="CHEBI:15378"/>
        <dbReference type="ChEBI" id="CHEBI:15379"/>
        <dbReference type="ChEBI" id="CHEBI:16480"/>
        <dbReference type="ChEBI" id="CHEBI:17632"/>
        <dbReference type="ChEBI" id="CHEBI:57540"/>
        <dbReference type="ChEBI" id="CHEBI:57945"/>
        <dbReference type="EC" id="1.14.12.17"/>
    </reaction>
</comment>
<dbReference type="Gene3D" id="2.40.30.10">
    <property type="entry name" value="Translation factors"/>
    <property type="match status" value="1"/>
</dbReference>
<evidence type="ECO:0000256" key="11">
    <source>
        <dbReference type="ARBA" id="ARBA00023004"/>
    </source>
</evidence>
<organism evidence="17 18">
    <name type="scientific">Starmerella bacillaris</name>
    <name type="common">Yeast</name>
    <name type="synonym">Candida zemplinina</name>
    <dbReference type="NCBI Taxonomy" id="1247836"/>
    <lineage>
        <taxon>Eukaryota</taxon>
        <taxon>Fungi</taxon>
        <taxon>Dikarya</taxon>
        <taxon>Ascomycota</taxon>
        <taxon>Saccharomycotina</taxon>
        <taxon>Dipodascomycetes</taxon>
        <taxon>Dipodascales</taxon>
        <taxon>Trichomonascaceae</taxon>
        <taxon>Starmerella</taxon>
    </lineage>
</organism>
<evidence type="ECO:0000256" key="5">
    <source>
        <dbReference type="ARBA" id="ARBA00022575"/>
    </source>
</evidence>
<dbReference type="EC" id="1.14.12.17" evidence="4"/>
<dbReference type="SUPFAM" id="SSF52343">
    <property type="entry name" value="Ferredoxin reductase-like, C-terminal NADP-linked domain"/>
    <property type="match status" value="1"/>
</dbReference>
<dbReference type="InterPro" id="IPR039261">
    <property type="entry name" value="FNR_nucleotide-bd"/>
</dbReference>
<keyword evidence="5" id="KW-0216">Detoxification</keyword>
<dbReference type="CDD" id="cd08922">
    <property type="entry name" value="FHb-globin"/>
    <property type="match status" value="1"/>
</dbReference>
<dbReference type="GO" id="GO:0046872">
    <property type="term" value="F:metal ion binding"/>
    <property type="evidence" value="ECO:0007669"/>
    <property type="project" value="UniProtKB-KW"/>
</dbReference>
<dbReference type="GO" id="GO:0046210">
    <property type="term" value="P:nitric oxide catabolic process"/>
    <property type="evidence" value="ECO:0007669"/>
    <property type="project" value="TreeGrafter"/>
</dbReference>
<dbReference type="GO" id="GO:0071500">
    <property type="term" value="P:cellular response to nitrosative stress"/>
    <property type="evidence" value="ECO:0007669"/>
    <property type="project" value="TreeGrafter"/>
</dbReference>
<dbReference type="Pfam" id="PF00042">
    <property type="entry name" value="Globin"/>
    <property type="match status" value="1"/>
</dbReference>
<evidence type="ECO:0000313" key="18">
    <source>
        <dbReference type="Proteomes" id="UP001362899"/>
    </source>
</evidence>
<comment type="catalytic activity">
    <reaction evidence="14">
        <text>2 nitric oxide + NADPH + 2 O2 = 2 nitrate + NADP(+) + H(+)</text>
        <dbReference type="Rhea" id="RHEA:19465"/>
        <dbReference type="ChEBI" id="CHEBI:15378"/>
        <dbReference type="ChEBI" id="CHEBI:15379"/>
        <dbReference type="ChEBI" id="CHEBI:16480"/>
        <dbReference type="ChEBI" id="CHEBI:17632"/>
        <dbReference type="ChEBI" id="CHEBI:57783"/>
        <dbReference type="ChEBI" id="CHEBI:58349"/>
        <dbReference type="EC" id="1.14.12.17"/>
    </reaction>
</comment>
<comment type="caution">
    <text evidence="17">The sequence shown here is derived from an EMBL/GenBank/DDBJ whole genome shotgun (WGS) entry which is preliminary data.</text>
</comment>
<protein>
    <recommendedName>
        <fullName evidence="4">nitric oxide dioxygenase</fullName>
        <ecNumber evidence="4">1.14.12.17</ecNumber>
    </recommendedName>
</protein>
<keyword evidence="11" id="KW-0408">Iron</keyword>
<sequence>MSTLTASETNLVLATVPILEQGGEQLTTHFYKRMMSHNPEVRKFFNQTHQKDGSQARALARAVLLYAKNINNLDALGPVASVIIQKHVALDIQPEQYPIVGTNLLASMREVLGPDVATDDIMSAWAKAYDLLAGILIDAERVAYNQIEQTDGGWAGFRSFKVAKKIKETSDVSSFILVPADGKLAYKGIAGQYITVRAEIDGQEHRRNYTVSAAPSNKDYRITVKNMGTVSGYIHSLNEGDVLDVRPPCGEFIVEAKEDENLLFIAGGVGITPIASMVLNGAKGTLLYYARDENEHALAGELKSLDGVNLVTKVGRPTLDDIKSLVNSKTHVYTTGPEGFMDFIYEKLNELELPQNQAHFEFFQSFQNLQ</sequence>
<dbReference type="InterPro" id="IPR017927">
    <property type="entry name" value="FAD-bd_FR_type"/>
</dbReference>
<feature type="domain" description="FAD-binding FR-type" evidence="16">
    <location>
        <begin position="155"/>
        <end position="255"/>
    </location>
</feature>
<dbReference type="Pfam" id="PF00970">
    <property type="entry name" value="FAD_binding_6"/>
    <property type="match status" value="1"/>
</dbReference>
<keyword evidence="10" id="KW-0521">NADP</keyword>
<dbReference type="InterPro" id="IPR008333">
    <property type="entry name" value="Cbr1-like_FAD-bd_dom"/>
</dbReference>
<dbReference type="GO" id="GO:0008941">
    <property type="term" value="F:nitric oxide dioxygenase NAD(P)H activity"/>
    <property type="evidence" value="ECO:0007669"/>
    <property type="project" value="UniProtKB-EC"/>
</dbReference>
<keyword evidence="7" id="KW-0285">Flavoprotein</keyword>
<keyword evidence="9" id="KW-0274">FAD</keyword>
<dbReference type="GO" id="GO:0020037">
    <property type="term" value="F:heme binding"/>
    <property type="evidence" value="ECO:0007669"/>
    <property type="project" value="InterPro"/>
</dbReference>
<evidence type="ECO:0000256" key="10">
    <source>
        <dbReference type="ARBA" id="ARBA00022857"/>
    </source>
</evidence>
<dbReference type="GO" id="GO:0009636">
    <property type="term" value="P:response to toxic substance"/>
    <property type="evidence" value="ECO:0007669"/>
    <property type="project" value="UniProtKB-KW"/>
</dbReference>
<dbReference type="PANTHER" id="PTHR43396">
    <property type="entry name" value="FLAVOHEMOPROTEIN"/>
    <property type="match status" value="1"/>
</dbReference>
<dbReference type="GO" id="GO:0071949">
    <property type="term" value="F:FAD binding"/>
    <property type="evidence" value="ECO:0007669"/>
    <property type="project" value="TreeGrafter"/>
</dbReference>
<accession>A0AAV5RE05</accession>
<dbReference type="AlphaFoldDB" id="A0AAV5RE05"/>
<dbReference type="InterPro" id="IPR009050">
    <property type="entry name" value="Globin-like_sf"/>
</dbReference>
<evidence type="ECO:0000256" key="14">
    <source>
        <dbReference type="ARBA" id="ARBA00049433"/>
    </source>
</evidence>
<dbReference type="PROSITE" id="PS51384">
    <property type="entry name" value="FAD_FR"/>
    <property type="match status" value="1"/>
</dbReference>
<dbReference type="CDD" id="cd06184">
    <property type="entry name" value="flavohem_like_fad_nad_binding"/>
    <property type="match status" value="1"/>
</dbReference>
<evidence type="ECO:0000256" key="8">
    <source>
        <dbReference type="ARBA" id="ARBA00022723"/>
    </source>
</evidence>
<evidence type="ECO:0000313" key="17">
    <source>
        <dbReference type="EMBL" id="GMM49724.1"/>
    </source>
</evidence>
<evidence type="ECO:0000256" key="6">
    <source>
        <dbReference type="ARBA" id="ARBA00022617"/>
    </source>
</evidence>
<name>A0AAV5RE05_STABA</name>
<dbReference type="PANTHER" id="PTHR43396:SF3">
    <property type="entry name" value="FLAVOHEMOPROTEIN"/>
    <property type="match status" value="1"/>
</dbReference>
<keyword evidence="8" id="KW-0479">Metal-binding</keyword>
<dbReference type="PRINTS" id="PR00410">
    <property type="entry name" value="PHEHYDRXLASE"/>
</dbReference>